<sequence length="75" mass="9017">MKKEEIPSMMELQISWQFMQSVKRRILFCSLQMSISKAFSLAVFFCIINYIGLHIYNFFLHYMSLVCFETLVFMI</sequence>
<name>L8E801_HUMAN</name>
<organism evidence="2">
    <name type="scientific">Homo sapiens</name>
    <name type="common">Human</name>
    <dbReference type="NCBI Taxonomy" id="9606"/>
    <lineage>
        <taxon>Eukaryota</taxon>
        <taxon>Metazoa</taxon>
        <taxon>Chordata</taxon>
        <taxon>Craniata</taxon>
        <taxon>Vertebrata</taxon>
        <taxon>Euteleostomi</taxon>
        <taxon>Mammalia</taxon>
        <taxon>Eutheria</taxon>
        <taxon>Euarchontoglires</taxon>
        <taxon>Primates</taxon>
        <taxon>Haplorrhini</taxon>
        <taxon>Catarrhini</taxon>
        <taxon>Hominidae</taxon>
        <taxon>Homo</taxon>
    </lineage>
</organism>
<accession>L8E801</accession>
<dbReference type="OrthoDB" id="1357022at2759"/>
<feature type="transmembrane region" description="Helical" evidence="1">
    <location>
        <begin position="26"/>
        <end position="52"/>
    </location>
</feature>
<evidence type="ECO:0000313" key="2">
    <source>
        <dbReference type="EMBL" id="CCQ43415.1"/>
    </source>
</evidence>
<reference evidence="2" key="1">
    <citation type="journal article" date="2013" name="PLoS ONE">
        <title>Direct detection of alternative open reading frames translation products in human significantly expands the proteome.</title>
        <authorList>
            <person name="Vanderperre B."/>
            <person name="Lucier J.-F."/>
            <person name="Motard J."/>
            <person name="Tremblay G."/>
            <person name="Vanderperre S."/>
            <person name="Wisztorski M."/>
            <person name="Salzet M."/>
            <person name="Boisvert F.-M."/>
            <person name="Roucou X."/>
        </authorList>
    </citation>
    <scope>NUCLEOTIDE SEQUENCE</scope>
</reference>
<evidence type="ECO:0000256" key="1">
    <source>
        <dbReference type="SAM" id="Phobius"/>
    </source>
</evidence>
<gene>
    <name evidence="2" type="primary">APAF1</name>
</gene>
<dbReference type="AlphaFoldDB" id="L8E801"/>
<keyword evidence="1" id="KW-0812">Transmembrane</keyword>
<dbReference type="ChiTaRS" id="APAF1">
    <property type="organism name" value="human"/>
</dbReference>
<keyword evidence="1" id="KW-0472">Membrane</keyword>
<dbReference type="EMBL" id="HF583918">
    <property type="protein sequence ID" value="CCQ43415.1"/>
    <property type="molecule type" value="Genomic_DNA"/>
</dbReference>
<keyword evidence="1" id="KW-1133">Transmembrane helix</keyword>
<proteinExistence type="predicted"/>
<protein>
    <submittedName>
        <fullName evidence="2">Alternative protein APAF1</fullName>
    </submittedName>
</protein>